<dbReference type="NCBIfam" id="TIGR01563">
    <property type="entry name" value="gp16_SPP1"/>
    <property type="match status" value="1"/>
</dbReference>
<reference evidence="1" key="1">
    <citation type="submission" date="2020-05" db="EMBL/GenBank/DDBJ databases">
        <authorList>
            <person name="Chiriac C."/>
            <person name="Salcher M."/>
            <person name="Ghai R."/>
            <person name="Kavagutti S V."/>
        </authorList>
    </citation>
    <scope>NUCLEOTIDE SEQUENCE</scope>
</reference>
<organism evidence="1">
    <name type="scientific">uncultured Caudovirales phage</name>
    <dbReference type="NCBI Taxonomy" id="2100421"/>
    <lineage>
        <taxon>Viruses</taxon>
        <taxon>Duplodnaviria</taxon>
        <taxon>Heunggongvirae</taxon>
        <taxon>Uroviricota</taxon>
        <taxon>Caudoviricetes</taxon>
        <taxon>Peduoviridae</taxon>
        <taxon>Maltschvirus</taxon>
        <taxon>Maltschvirus maltsch</taxon>
    </lineage>
</organism>
<protein>
    <submittedName>
        <fullName evidence="1">COG5614 Bacteriophage head-tail adaptor</fullName>
    </submittedName>
</protein>
<dbReference type="Pfam" id="PF05521">
    <property type="entry name" value="Phage_HCP"/>
    <property type="match status" value="1"/>
</dbReference>
<dbReference type="EMBL" id="LR797487">
    <property type="protein sequence ID" value="CAB4220058.1"/>
    <property type="molecule type" value="Genomic_DNA"/>
</dbReference>
<accession>A0A6J5SX61</accession>
<name>A0A6J5SX61_9CAUD</name>
<sequence>MIKAGELTQRIAFQRDESSTVDDYGQVTRSWSTYYTTWASVRPLSGREQEQGMARQASISHRVRIRYKTDIQHGDRISMGGRILEIVSVRNIDEGSWELEIDAIERGA</sequence>
<dbReference type="InterPro" id="IPR038666">
    <property type="entry name" value="SSP1_head-tail_sf"/>
</dbReference>
<gene>
    <name evidence="1" type="ORF">UFOVP1620_20</name>
</gene>
<dbReference type="Gene3D" id="2.40.10.270">
    <property type="entry name" value="Bacteriophage SPP1 head-tail adaptor protein"/>
    <property type="match status" value="1"/>
</dbReference>
<proteinExistence type="predicted"/>
<evidence type="ECO:0000313" key="1">
    <source>
        <dbReference type="EMBL" id="CAB4220058.1"/>
    </source>
</evidence>
<dbReference type="InterPro" id="IPR008767">
    <property type="entry name" value="Phage_SPP1_head-tail_adaptor"/>
</dbReference>